<protein>
    <recommendedName>
        <fullName evidence="3">DUF433 domain-containing protein</fullName>
    </recommendedName>
</protein>
<keyword evidence="2" id="KW-1185">Reference proteome</keyword>
<reference evidence="1 2" key="1">
    <citation type="submission" date="2019-08" db="EMBL/GenBank/DDBJ databases">
        <title>100 year-old enigma solved: identification of Planctomyces bekefii, the type genus and species of the phylum Planctomycetes.</title>
        <authorList>
            <person name="Svetlana D.N."/>
            <person name="Overmann J."/>
        </authorList>
    </citation>
    <scope>NUCLEOTIDE SEQUENCE [LARGE SCALE GENOMIC DNA]</scope>
    <source>
        <strain evidence="1">Phe10_nw2017</strain>
    </source>
</reference>
<name>A0A5C6M3I1_9PLAN</name>
<dbReference type="InterPro" id="IPR036388">
    <property type="entry name" value="WH-like_DNA-bd_sf"/>
</dbReference>
<reference evidence="1 2" key="2">
    <citation type="submission" date="2019-08" db="EMBL/GenBank/DDBJ databases">
        <authorList>
            <person name="Henke P."/>
        </authorList>
    </citation>
    <scope>NUCLEOTIDE SEQUENCE [LARGE SCALE GENOMIC DNA]</scope>
    <source>
        <strain evidence="1">Phe10_nw2017</strain>
    </source>
</reference>
<proteinExistence type="predicted"/>
<dbReference type="AlphaFoldDB" id="A0A5C6M3I1"/>
<dbReference type="Proteomes" id="UP000321083">
    <property type="component" value="Unassembled WGS sequence"/>
</dbReference>
<evidence type="ECO:0000313" key="2">
    <source>
        <dbReference type="Proteomes" id="UP000321083"/>
    </source>
</evidence>
<dbReference type="EMBL" id="SRHE01000562">
    <property type="protein sequence ID" value="TWW08659.1"/>
    <property type="molecule type" value="Genomic_DNA"/>
</dbReference>
<gene>
    <name evidence="1" type="ORF">E3A20_22090</name>
</gene>
<evidence type="ECO:0008006" key="3">
    <source>
        <dbReference type="Google" id="ProtNLM"/>
    </source>
</evidence>
<dbReference type="InterPro" id="IPR009057">
    <property type="entry name" value="Homeodomain-like_sf"/>
</dbReference>
<organism evidence="1 2">
    <name type="scientific">Planctomyces bekefii</name>
    <dbReference type="NCBI Taxonomy" id="1653850"/>
    <lineage>
        <taxon>Bacteria</taxon>
        <taxon>Pseudomonadati</taxon>
        <taxon>Planctomycetota</taxon>
        <taxon>Planctomycetia</taxon>
        <taxon>Planctomycetales</taxon>
        <taxon>Planctomycetaceae</taxon>
        <taxon>Planctomyces</taxon>
    </lineage>
</organism>
<dbReference type="SUPFAM" id="SSF46689">
    <property type="entry name" value="Homeodomain-like"/>
    <property type="match status" value="1"/>
</dbReference>
<evidence type="ECO:0000313" key="1">
    <source>
        <dbReference type="EMBL" id="TWW08659.1"/>
    </source>
</evidence>
<comment type="caution">
    <text evidence="1">The sequence shown here is derived from an EMBL/GenBank/DDBJ whole genome shotgun (WGS) entry which is preliminary data.</text>
</comment>
<dbReference type="Gene3D" id="1.10.10.10">
    <property type="entry name" value="Winged helix-like DNA-binding domain superfamily/Winged helix DNA-binding domain"/>
    <property type="match status" value="1"/>
</dbReference>
<sequence length="102" mass="11599">MQTTAWPFIQVNDCGIACISGTSTKVTEIAECHLAYRWDAEQLHQQLTGLSLPQIHAALGYYYEHKDECDAQLRTACEQADNLRLSSEDDELRRKVLSRLSQ</sequence>
<accession>A0A5C6M3I1</accession>